<accession>A0A9N9BRE1</accession>
<reference evidence="2" key="1">
    <citation type="submission" date="2021-06" db="EMBL/GenBank/DDBJ databases">
        <authorList>
            <person name="Kallberg Y."/>
            <person name="Tangrot J."/>
            <person name="Rosling A."/>
        </authorList>
    </citation>
    <scope>NUCLEOTIDE SEQUENCE</scope>
    <source>
        <strain evidence="2">IN212</strain>
    </source>
</reference>
<feature type="compositionally biased region" description="Low complexity" evidence="1">
    <location>
        <begin position="52"/>
        <end position="96"/>
    </location>
</feature>
<gene>
    <name evidence="2" type="ORF">RFULGI_LOCUS5598</name>
</gene>
<evidence type="ECO:0000313" key="3">
    <source>
        <dbReference type="Proteomes" id="UP000789396"/>
    </source>
</evidence>
<sequence length="96" mass="11502">MQTVIRYEEQENSESNITLEGLRFLRKLLKEYKHYSQDSYLQESYSQDSCLQESYSQDSYPQDSHSQDSYSQDSQDSTQDQYLDDSSFSYSQYSYF</sequence>
<protein>
    <submittedName>
        <fullName evidence="2">19489_t:CDS:1</fullName>
    </submittedName>
</protein>
<comment type="caution">
    <text evidence="2">The sequence shown here is derived from an EMBL/GenBank/DDBJ whole genome shotgun (WGS) entry which is preliminary data.</text>
</comment>
<dbReference type="EMBL" id="CAJVPZ010006525">
    <property type="protein sequence ID" value="CAG8574686.1"/>
    <property type="molecule type" value="Genomic_DNA"/>
</dbReference>
<organism evidence="2 3">
    <name type="scientific">Racocetra fulgida</name>
    <dbReference type="NCBI Taxonomy" id="60492"/>
    <lineage>
        <taxon>Eukaryota</taxon>
        <taxon>Fungi</taxon>
        <taxon>Fungi incertae sedis</taxon>
        <taxon>Mucoromycota</taxon>
        <taxon>Glomeromycotina</taxon>
        <taxon>Glomeromycetes</taxon>
        <taxon>Diversisporales</taxon>
        <taxon>Gigasporaceae</taxon>
        <taxon>Racocetra</taxon>
    </lineage>
</organism>
<dbReference type="Proteomes" id="UP000789396">
    <property type="component" value="Unassembled WGS sequence"/>
</dbReference>
<keyword evidence="3" id="KW-1185">Reference proteome</keyword>
<name>A0A9N9BRE1_9GLOM</name>
<feature type="region of interest" description="Disordered" evidence="1">
    <location>
        <begin position="46"/>
        <end position="96"/>
    </location>
</feature>
<evidence type="ECO:0000256" key="1">
    <source>
        <dbReference type="SAM" id="MobiDB-lite"/>
    </source>
</evidence>
<evidence type="ECO:0000313" key="2">
    <source>
        <dbReference type="EMBL" id="CAG8574686.1"/>
    </source>
</evidence>
<proteinExistence type="predicted"/>
<dbReference type="AlphaFoldDB" id="A0A9N9BRE1"/>